<dbReference type="Gene3D" id="3.40.50.300">
    <property type="entry name" value="P-loop containing nucleotide triphosphate hydrolases"/>
    <property type="match status" value="2"/>
</dbReference>
<dbReference type="GO" id="GO:0016787">
    <property type="term" value="F:hydrolase activity"/>
    <property type="evidence" value="ECO:0007669"/>
    <property type="project" value="InterPro"/>
</dbReference>
<feature type="domain" description="Helicase ATP-binding" evidence="1">
    <location>
        <begin position="164"/>
        <end position="324"/>
    </location>
</feature>
<evidence type="ECO:0000259" key="1">
    <source>
        <dbReference type="PROSITE" id="PS51192"/>
    </source>
</evidence>
<keyword evidence="3" id="KW-0347">Helicase</keyword>
<dbReference type="EMBL" id="JACHWB010000004">
    <property type="protein sequence ID" value="MBB3020398.1"/>
    <property type="molecule type" value="Genomic_DNA"/>
</dbReference>
<evidence type="ECO:0000313" key="4">
    <source>
        <dbReference type="Proteomes" id="UP000532010"/>
    </source>
</evidence>
<dbReference type="GO" id="GO:0003677">
    <property type="term" value="F:DNA binding"/>
    <property type="evidence" value="ECO:0007669"/>
    <property type="project" value="InterPro"/>
</dbReference>
<evidence type="ECO:0000313" key="3">
    <source>
        <dbReference type="EMBL" id="MBB3020398.1"/>
    </source>
</evidence>
<keyword evidence="4" id="KW-1185">Reference proteome</keyword>
<dbReference type="InterPro" id="IPR006935">
    <property type="entry name" value="Helicase/UvrB_N"/>
</dbReference>
<dbReference type="GO" id="GO:0005829">
    <property type="term" value="C:cytosol"/>
    <property type="evidence" value="ECO:0007669"/>
    <property type="project" value="TreeGrafter"/>
</dbReference>
<keyword evidence="3" id="KW-0547">Nucleotide-binding</keyword>
<feature type="domain" description="Helicase C-terminal" evidence="2">
    <location>
        <begin position="353"/>
        <end position="531"/>
    </location>
</feature>
<dbReference type="InterPro" id="IPR050742">
    <property type="entry name" value="Helicase_Restrict-Modif_Enz"/>
</dbReference>
<comment type="caution">
    <text evidence="3">The sequence shown here is derived from an EMBL/GenBank/DDBJ whole genome shotgun (WGS) entry which is preliminary data.</text>
</comment>
<proteinExistence type="predicted"/>
<dbReference type="AlphaFoldDB" id="A0A7W4VNH9"/>
<dbReference type="InterPro" id="IPR014001">
    <property type="entry name" value="Helicase_ATP-bd"/>
</dbReference>
<evidence type="ECO:0000259" key="2">
    <source>
        <dbReference type="PROSITE" id="PS51194"/>
    </source>
</evidence>
<sequence>MPTRNIHVPARYRVDGKIHGNRIRQVAIPQAAIEAEVLAETRDGTRFALGDGTTLLVTERRVQPRETDDGVLRLRSLDMLDTAERARDEAAKPRWLKPVSSDPEELSREEAAALCDDARKSWRGRFQFQEEDPEAGTPGLRSPQSGALHAILAHWKVTTAPATVVMPTGTGKTETMLALLVSQRLHRLLVVVPTVALRDQVSRKFITLGILKDHGIVSRDAHHPVVGVMEHRPRTVEEVDELFARCNVVVTNMQVVGGCEPAIQERIAEACTHLFIDEAHHISARTWDAFRRRMLAKVIVQFTATPFRTDGRHVDGKVVFNYPLRKAQEEGYFRPINFRPVNVFGTRDADREIACAALARLDADRGSGLRHLVMARVDSIDRASSVHALYAEIAPGHRPLLIHSKMPQAQRREALRALRADETRVIVCVDMLGEGFDLPELKIAALHDMHKSLAITLQFTGRFTRTAAHLGRATVVANIADPGVDESLRDLYAEDADWNVLLRRLSEGETGRQQRRSDLIESFVDAPPEIALRNIAPKMSAVVYRTACERWRPEDLDVETKWVSLLADPAISRRFEMAVFVTREVEPVSWGAVKEISNVSYHLYVLHWNRELGLLFINSSNNDGTHEGIAKSVAGEDISLIRGEEVFRSLHGINRLVLMNLGLSHSLSKAVRFTMLVGADIAEAVTSGDLETKTKSNTFGKGYADGGKVTVGCSKKGRVWSYKIAYDPSEWLEWCQAIGRKLIDESIDPGEIILRNVLLPERVSDRPALVPLVIEWSEEFYNRPEEGVTVEIDGEVAPFYEAGLELIAHERDGPIQFRVFTETKSAGYRIAFRGEHVRYEPLSRQEVRIKAGKRIKTLSEWFDEEPPVVRFEDNTFLIYNEQFRLRNPGERAPYPRERLEAWSWPAHVDLTVESQKVAKRPHSIQFHALRVLADPAHDPHYSFLLDDDDHHEAADIVGLKVVGERLVVHFYHCKFSKERMAGARVDDLYAVCGQAQKSVMWKADPVGLLQHLRRRSAERERKHGVSRFEVGNDADLAALAHRARLLIPDFRIFIVQPGLSKANASREQLDLLAATEAYLKETYAIPLTVIGSP</sequence>
<dbReference type="PANTHER" id="PTHR47396">
    <property type="entry name" value="TYPE I RESTRICTION ENZYME ECOKI R PROTEIN"/>
    <property type="match status" value="1"/>
</dbReference>
<dbReference type="Pfam" id="PF04851">
    <property type="entry name" value="ResIII"/>
    <property type="match status" value="1"/>
</dbReference>
<dbReference type="RefSeq" id="WP_183452337.1">
    <property type="nucleotide sequence ID" value="NZ_JACHWB010000004.1"/>
</dbReference>
<dbReference type="Pfam" id="PF00271">
    <property type="entry name" value="Helicase_C"/>
    <property type="match status" value="1"/>
</dbReference>
<organism evidence="3 4">
    <name type="scientific">Microvirga lupini</name>
    <dbReference type="NCBI Taxonomy" id="420324"/>
    <lineage>
        <taxon>Bacteria</taxon>
        <taxon>Pseudomonadati</taxon>
        <taxon>Pseudomonadota</taxon>
        <taxon>Alphaproteobacteria</taxon>
        <taxon>Hyphomicrobiales</taxon>
        <taxon>Methylobacteriaceae</taxon>
        <taxon>Microvirga</taxon>
    </lineage>
</organism>
<keyword evidence="3" id="KW-0378">Hydrolase</keyword>
<dbReference type="PROSITE" id="PS51192">
    <property type="entry name" value="HELICASE_ATP_BIND_1"/>
    <property type="match status" value="1"/>
</dbReference>
<dbReference type="SMART" id="SM00490">
    <property type="entry name" value="HELICc"/>
    <property type="match status" value="1"/>
</dbReference>
<gene>
    <name evidence="3" type="ORF">FHR70_003479</name>
</gene>
<dbReference type="InterPro" id="IPR001650">
    <property type="entry name" value="Helicase_C-like"/>
</dbReference>
<dbReference type="GO" id="GO:0005524">
    <property type="term" value="F:ATP binding"/>
    <property type="evidence" value="ECO:0007669"/>
    <property type="project" value="InterPro"/>
</dbReference>
<dbReference type="GO" id="GO:0004386">
    <property type="term" value="F:helicase activity"/>
    <property type="evidence" value="ECO:0007669"/>
    <property type="project" value="UniProtKB-KW"/>
</dbReference>
<dbReference type="CDD" id="cd17926">
    <property type="entry name" value="DEXHc_RE"/>
    <property type="match status" value="1"/>
</dbReference>
<dbReference type="InterPro" id="IPR027417">
    <property type="entry name" value="P-loop_NTPase"/>
</dbReference>
<dbReference type="PROSITE" id="PS51194">
    <property type="entry name" value="HELICASE_CTER"/>
    <property type="match status" value="1"/>
</dbReference>
<keyword evidence="3" id="KW-0067">ATP-binding</keyword>
<name>A0A7W4VNH9_9HYPH</name>
<dbReference type="PANTHER" id="PTHR47396:SF1">
    <property type="entry name" value="ATP-DEPENDENT HELICASE IRC3-RELATED"/>
    <property type="match status" value="1"/>
</dbReference>
<dbReference type="SUPFAM" id="SSF52540">
    <property type="entry name" value="P-loop containing nucleoside triphosphate hydrolases"/>
    <property type="match status" value="1"/>
</dbReference>
<accession>A0A7W4VNH9</accession>
<protein>
    <submittedName>
        <fullName evidence="3">Superfamily II DNA or RNA helicase</fullName>
    </submittedName>
</protein>
<reference evidence="3 4" key="1">
    <citation type="submission" date="2020-08" db="EMBL/GenBank/DDBJ databases">
        <title>The Agave Microbiome: Exploring the role of microbial communities in plant adaptations to desert environments.</title>
        <authorList>
            <person name="Partida-Martinez L.P."/>
        </authorList>
    </citation>
    <scope>NUCLEOTIDE SEQUENCE [LARGE SCALE GENOMIC DNA]</scope>
    <source>
        <strain evidence="3 4">AT3.9</strain>
    </source>
</reference>
<dbReference type="Proteomes" id="UP000532010">
    <property type="component" value="Unassembled WGS sequence"/>
</dbReference>
<dbReference type="SMART" id="SM00487">
    <property type="entry name" value="DEXDc"/>
    <property type="match status" value="1"/>
</dbReference>